<dbReference type="GO" id="GO:0035020">
    <property type="term" value="P:regulation of Rac protein signal transduction"/>
    <property type="evidence" value="ECO:0007669"/>
    <property type="project" value="TreeGrafter"/>
</dbReference>
<evidence type="ECO:0000313" key="5">
    <source>
        <dbReference type="Proteomes" id="UP001233999"/>
    </source>
</evidence>
<dbReference type="GO" id="GO:0032956">
    <property type="term" value="P:regulation of actin cytoskeleton organization"/>
    <property type="evidence" value="ECO:0007669"/>
    <property type="project" value="TreeGrafter"/>
</dbReference>
<dbReference type="Gene3D" id="1.20.1270.60">
    <property type="entry name" value="Arfaptin homology (AH) domain/BAR domain"/>
    <property type="match status" value="1"/>
</dbReference>
<dbReference type="PANTHER" id="PTHR14130:SF14">
    <property type="entry name" value="RHO GTPASE-ACTIVATING PROTEIN 92B"/>
    <property type="match status" value="1"/>
</dbReference>
<evidence type="ECO:0000256" key="1">
    <source>
        <dbReference type="ARBA" id="ARBA00022468"/>
    </source>
</evidence>
<dbReference type="GO" id="GO:0005737">
    <property type="term" value="C:cytoplasm"/>
    <property type="evidence" value="ECO:0007669"/>
    <property type="project" value="InterPro"/>
</dbReference>
<dbReference type="InterPro" id="IPR047165">
    <property type="entry name" value="RHG17/44/SH3BP1-like"/>
</dbReference>
<reference evidence="4" key="1">
    <citation type="journal article" date="2023" name="IScience">
        <title>Live-bearing cockroach genome reveals convergent evolutionary mechanisms linked to viviparity in insects and beyond.</title>
        <authorList>
            <person name="Fouks B."/>
            <person name="Harrison M.C."/>
            <person name="Mikhailova A.A."/>
            <person name="Marchal E."/>
            <person name="English S."/>
            <person name="Carruthers M."/>
            <person name="Jennings E.C."/>
            <person name="Chiamaka E.L."/>
            <person name="Frigard R.A."/>
            <person name="Pippel M."/>
            <person name="Attardo G.M."/>
            <person name="Benoit J.B."/>
            <person name="Bornberg-Bauer E."/>
            <person name="Tobe S.S."/>
        </authorList>
    </citation>
    <scope>NUCLEOTIDE SEQUENCE</scope>
    <source>
        <strain evidence="4">Stay&amp;Tobe</strain>
    </source>
</reference>
<dbReference type="SUPFAM" id="SSF103657">
    <property type="entry name" value="BAR/IMD domain-like"/>
    <property type="match status" value="1"/>
</dbReference>
<dbReference type="SMART" id="SM00721">
    <property type="entry name" value="BAR"/>
    <property type="match status" value="1"/>
</dbReference>
<comment type="caution">
    <text evidence="4">The sequence shown here is derived from an EMBL/GenBank/DDBJ whole genome shotgun (WGS) entry which is preliminary data.</text>
</comment>
<accession>A0AAD8ACN5</accession>
<gene>
    <name evidence="4" type="ORF">L9F63_012469</name>
</gene>
<dbReference type="Pfam" id="PF03114">
    <property type="entry name" value="BAR"/>
    <property type="match status" value="1"/>
</dbReference>
<dbReference type="EMBL" id="JASPKZ010001983">
    <property type="protein sequence ID" value="KAJ9596527.1"/>
    <property type="molecule type" value="Genomic_DNA"/>
</dbReference>
<keyword evidence="1" id="KW-0343">GTPase activation</keyword>
<evidence type="ECO:0000256" key="2">
    <source>
        <dbReference type="SAM" id="Coils"/>
    </source>
</evidence>
<dbReference type="GO" id="GO:0005096">
    <property type="term" value="F:GTPase activator activity"/>
    <property type="evidence" value="ECO:0007669"/>
    <property type="project" value="UniProtKB-KW"/>
</dbReference>
<feature type="coiled-coil region" evidence="2">
    <location>
        <begin position="154"/>
        <end position="253"/>
    </location>
</feature>
<dbReference type="InterPro" id="IPR027267">
    <property type="entry name" value="AH/BAR_dom_sf"/>
</dbReference>
<dbReference type="PROSITE" id="PS51021">
    <property type="entry name" value="BAR"/>
    <property type="match status" value="1"/>
</dbReference>
<protein>
    <recommendedName>
        <fullName evidence="3">BAR domain-containing protein</fullName>
    </recommendedName>
</protein>
<organism evidence="4 5">
    <name type="scientific">Diploptera punctata</name>
    <name type="common">Pacific beetle cockroach</name>
    <dbReference type="NCBI Taxonomy" id="6984"/>
    <lineage>
        <taxon>Eukaryota</taxon>
        <taxon>Metazoa</taxon>
        <taxon>Ecdysozoa</taxon>
        <taxon>Arthropoda</taxon>
        <taxon>Hexapoda</taxon>
        <taxon>Insecta</taxon>
        <taxon>Pterygota</taxon>
        <taxon>Neoptera</taxon>
        <taxon>Polyneoptera</taxon>
        <taxon>Dictyoptera</taxon>
        <taxon>Blattodea</taxon>
        <taxon>Blaberoidea</taxon>
        <taxon>Blaberidae</taxon>
        <taxon>Diplopterinae</taxon>
        <taxon>Diploptera</taxon>
    </lineage>
</organism>
<dbReference type="PANTHER" id="PTHR14130">
    <property type="entry name" value="3BP-1 RELATED RHOGAP"/>
    <property type="match status" value="1"/>
</dbReference>
<evidence type="ECO:0000313" key="4">
    <source>
        <dbReference type="EMBL" id="KAJ9596527.1"/>
    </source>
</evidence>
<keyword evidence="2" id="KW-0175">Coiled coil</keyword>
<sequence>AIVSWSGSSIRNSHRQQLLLATMKKQFFRVKQLTDQRFFRAGKTEVLSDDLQEADRKVEYIRSACSNMGKKLGPMYSGQESREKRMKKNPEHALGLTMQENGECEEKCLLSTVLTECAEIEINLANEALDHENKVEQLVVTPLNQMLCTEVPNIQKTKSKLAKLTLDMDSARTRYQTAVKHGTANVSSIKDELEDAEQKVEQCRDALASEMFQLISREADLAQIVVQYAKLQRAYHESALKVLEERIPELENNINDSPSKPMYGFPLEDHLYE</sequence>
<keyword evidence="5" id="KW-1185">Reference proteome</keyword>
<dbReference type="Proteomes" id="UP001233999">
    <property type="component" value="Unassembled WGS sequence"/>
</dbReference>
<dbReference type="AlphaFoldDB" id="A0AAD8ACN5"/>
<proteinExistence type="predicted"/>
<reference evidence="4" key="2">
    <citation type="submission" date="2023-05" db="EMBL/GenBank/DDBJ databases">
        <authorList>
            <person name="Fouks B."/>
        </authorList>
    </citation>
    <scope>NUCLEOTIDE SEQUENCE</scope>
    <source>
        <strain evidence="4">Stay&amp;Tobe</strain>
        <tissue evidence="4">Testes</tissue>
    </source>
</reference>
<feature type="domain" description="BAR" evidence="3">
    <location>
        <begin position="36"/>
        <end position="259"/>
    </location>
</feature>
<evidence type="ECO:0000259" key="3">
    <source>
        <dbReference type="PROSITE" id="PS51021"/>
    </source>
</evidence>
<dbReference type="InterPro" id="IPR004148">
    <property type="entry name" value="BAR_dom"/>
</dbReference>
<feature type="non-terminal residue" evidence="4">
    <location>
        <position position="273"/>
    </location>
</feature>
<name>A0AAD8ACN5_DIPPU</name>